<keyword evidence="5" id="KW-1185">Reference proteome</keyword>
<dbReference type="KEGG" id="tim:GMBLW1_05020"/>
<dbReference type="InterPro" id="IPR000683">
    <property type="entry name" value="Gfo/Idh/MocA-like_OxRdtase_N"/>
</dbReference>
<dbReference type="Gene3D" id="3.40.50.720">
    <property type="entry name" value="NAD(P)-binding Rossmann-like Domain"/>
    <property type="match status" value="1"/>
</dbReference>
<dbReference type="GO" id="GO:0000166">
    <property type="term" value="F:nucleotide binding"/>
    <property type="evidence" value="ECO:0007669"/>
    <property type="project" value="InterPro"/>
</dbReference>
<dbReference type="InterPro" id="IPR055170">
    <property type="entry name" value="GFO_IDH_MocA-like_dom"/>
</dbReference>
<dbReference type="Gene3D" id="3.30.360.10">
    <property type="entry name" value="Dihydrodipicolinate Reductase, domain 2"/>
    <property type="match status" value="1"/>
</dbReference>
<dbReference type="RefSeq" id="WP_174250765.1">
    <property type="nucleotide sequence ID" value="NZ_LR593887.1"/>
</dbReference>
<dbReference type="PANTHER" id="PTHR43818">
    <property type="entry name" value="BCDNA.GH03377"/>
    <property type="match status" value="1"/>
</dbReference>
<feature type="domain" description="GFO/IDH/MocA-like oxidoreductase" evidence="3">
    <location>
        <begin position="287"/>
        <end position="382"/>
    </location>
</feature>
<dbReference type="SUPFAM" id="SSF55347">
    <property type="entry name" value="Glyceraldehyde-3-phosphate dehydrogenase-like, C-terminal domain"/>
    <property type="match status" value="1"/>
</dbReference>
<evidence type="ECO:0000256" key="1">
    <source>
        <dbReference type="SAM" id="MobiDB-lite"/>
    </source>
</evidence>
<dbReference type="AlphaFoldDB" id="A0A6C2YPA0"/>
<dbReference type="EMBL" id="LR586016">
    <property type="protein sequence ID" value="VIP03458.1"/>
    <property type="molecule type" value="Genomic_DNA"/>
</dbReference>
<dbReference type="InterPro" id="IPR006311">
    <property type="entry name" value="TAT_signal"/>
</dbReference>
<dbReference type="SUPFAM" id="SSF51735">
    <property type="entry name" value="NAD(P)-binding Rossmann-fold domains"/>
    <property type="match status" value="1"/>
</dbReference>
<feature type="compositionally biased region" description="Polar residues" evidence="1">
    <location>
        <begin position="416"/>
        <end position="428"/>
    </location>
</feature>
<evidence type="ECO:0000313" key="5">
    <source>
        <dbReference type="Proteomes" id="UP000464378"/>
    </source>
</evidence>
<dbReference type="EMBL" id="LR593887">
    <property type="protein sequence ID" value="VTS04288.1"/>
    <property type="molecule type" value="Genomic_DNA"/>
</dbReference>
<sequence>MALDMTAEQKELGKANFLEVTDGLTRRGFMKSMAAAAGVVPVAAATYFGYESIKGKPVKAALIGCGDEGGVLLGEHNPDYIQFVAACDIRPYNKTRILNGDPKVPLRKGFAKVYGADYAKNIGEKHFYTSWEEMLEKEKDLEAVVIALPLHLHAPVAIACMKAGKHVLCEKLMARTITQCKDMIRTAEDPKVDRILTIGHQRHYSMLYAHAVEVMNSGVLGDVKHIRALWHRNFTWPWSPEAGAPELAAGVQQPQIRDGWYQPVFKMDYDALKDSVKKYGYDDVEQLIRWRLNRATGGGLMAELGSHQLDACSIFLGKVHPIAVTGYGGRLFFGPGKNDRDIDDHIFLTFEFPGKNYANDKNDVVVVSYSSISTNGFEAYGECVMGSRGTLVVEAEQSAMLYMERNPTAKGGGAPRSTNVSVTTQASNKPALESSSTWGPAAPTAAAGSSGGGAATAAAGPISRGYKEEMEDFAYCIRRWNDGMSSDRRITRCPGKVAMADAIIAFTANLAMKRKQRIEFQEGWFDPKNFDSVPEKDGELA</sequence>
<feature type="domain" description="Gfo/Idh/MocA-like oxidoreductase N-terminal" evidence="2">
    <location>
        <begin position="119"/>
        <end position="191"/>
    </location>
</feature>
<organism evidence="4">
    <name type="scientific">Tuwongella immobilis</name>
    <dbReference type="NCBI Taxonomy" id="692036"/>
    <lineage>
        <taxon>Bacteria</taxon>
        <taxon>Pseudomonadati</taxon>
        <taxon>Planctomycetota</taxon>
        <taxon>Planctomycetia</taxon>
        <taxon>Gemmatales</taxon>
        <taxon>Gemmataceae</taxon>
        <taxon>Tuwongella</taxon>
    </lineage>
</organism>
<dbReference type="InterPro" id="IPR050463">
    <property type="entry name" value="Gfo/Idh/MocA_oxidrdct_glycsds"/>
</dbReference>
<dbReference type="InParanoid" id="A0A6C2YPA0"/>
<dbReference type="Pfam" id="PF22725">
    <property type="entry name" value="GFO_IDH_MocA_C3"/>
    <property type="match status" value="1"/>
</dbReference>
<evidence type="ECO:0008006" key="6">
    <source>
        <dbReference type="Google" id="ProtNLM"/>
    </source>
</evidence>
<gene>
    <name evidence="4" type="ORF">GMBLW1_05020</name>
</gene>
<dbReference type="PROSITE" id="PS51318">
    <property type="entry name" value="TAT"/>
    <property type="match status" value="1"/>
</dbReference>
<dbReference type="Pfam" id="PF01408">
    <property type="entry name" value="GFO_IDH_MocA"/>
    <property type="match status" value="1"/>
</dbReference>
<protein>
    <recommendedName>
        <fullName evidence="6">Gfo/Idh/MocA-like oxidoreductase N-terminal domain-containing protein</fullName>
    </recommendedName>
</protein>
<feature type="region of interest" description="Disordered" evidence="1">
    <location>
        <begin position="406"/>
        <end position="460"/>
    </location>
</feature>
<evidence type="ECO:0000259" key="2">
    <source>
        <dbReference type="Pfam" id="PF01408"/>
    </source>
</evidence>
<name>A0A6C2YPA0_9BACT</name>
<dbReference type="InterPro" id="IPR036291">
    <property type="entry name" value="NAD(P)-bd_dom_sf"/>
</dbReference>
<feature type="compositionally biased region" description="Low complexity" evidence="1">
    <location>
        <begin position="434"/>
        <end position="448"/>
    </location>
</feature>
<evidence type="ECO:0000259" key="3">
    <source>
        <dbReference type="Pfam" id="PF22725"/>
    </source>
</evidence>
<accession>A0A6C2YPA0</accession>
<dbReference type="PANTHER" id="PTHR43818:SF12">
    <property type="entry name" value="NADH-DEPENDENT DEHYDROGENASE-RELATED"/>
    <property type="match status" value="1"/>
</dbReference>
<dbReference type="Proteomes" id="UP000464378">
    <property type="component" value="Chromosome"/>
</dbReference>
<proteinExistence type="predicted"/>
<reference evidence="4" key="1">
    <citation type="submission" date="2019-04" db="EMBL/GenBank/DDBJ databases">
        <authorList>
            <consortium name="Science for Life Laboratories"/>
        </authorList>
    </citation>
    <scope>NUCLEOTIDE SEQUENCE</scope>
    <source>
        <strain evidence="4">MBLW1</strain>
    </source>
</reference>
<evidence type="ECO:0000313" key="4">
    <source>
        <dbReference type="EMBL" id="VIP03458.1"/>
    </source>
</evidence>